<comment type="caution">
    <text evidence="1">The sequence shown here is derived from an EMBL/GenBank/DDBJ whole genome shotgun (WGS) entry which is preliminary data.</text>
</comment>
<dbReference type="EMBL" id="JBHRYO010000002">
    <property type="protein sequence ID" value="MFC3758414.1"/>
    <property type="molecule type" value="Genomic_DNA"/>
</dbReference>
<name>A0ABV7Y211_9FLAO</name>
<accession>A0ABV7Y211</accession>
<protein>
    <submittedName>
        <fullName evidence="1">Uncharacterized protein</fullName>
    </submittedName>
</protein>
<sequence length="46" mass="5396">MEKGVDFEKLESIIEFELGAKYGLYIDEFNSEEITSDIMNWWNSSS</sequence>
<evidence type="ECO:0000313" key="2">
    <source>
        <dbReference type="Proteomes" id="UP001595735"/>
    </source>
</evidence>
<dbReference type="Proteomes" id="UP001595735">
    <property type="component" value="Unassembled WGS sequence"/>
</dbReference>
<proteinExistence type="predicted"/>
<reference evidence="2" key="1">
    <citation type="journal article" date="2019" name="Int. J. Syst. Evol. Microbiol.">
        <title>The Global Catalogue of Microorganisms (GCM) 10K type strain sequencing project: providing services to taxonomists for standard genome sequencing and annotation.</title>
        <authorList>
            <consortium name="The Broad Institute Genomics Platform"/>
            <consortium name="The Broad Institute Genome Sequencing Center for Infectious Disease"/>
            <person name="Wu L."/>
            <person name="Ma J."/>
        </authorList>
    </citation>
    <scope>NUCLEOTIDE SEQUENCE [LARGE SCALE GENOMIC DNA]</scope>
    <source>
        <strain evidence="2">CECT 7798</strain>
    </source>
</reference>
<evidence type="ECO:0000313" key="1">
    <source>
        <dbReference type="EMBL" id="MFC3758414.1"/>
    </source>
</evidence>
<organism evidence="1 2">
    <name type="scientific">Chryseobacterium tructae</name>
    <dbReference type="NCBI Taxonomy" id="1037380"/>
    <lineage>
        <taxon>Bacteria</taxon>
        <taxon>Pseudomonadati</taxon>
        <taxon>Bacteroidota</taxon>
        <taxon>Flavobacteriia</taxon>
        <taxon>Flavobacteriales</taxon>
        <taxon>Weeksellaceae</taxon>
        <taxon>Chryseobacterium group</taxon>
        <taxon>Chryseobacterium</taxon>
    </lineage>
</organism>
<dbReference type="RefSeq" id="WP_290300261.1">
    <property type="nucleotide sequence ID" value="NZ_JAUFQR010000001.1"/>
</dbReference>
<keyword evidence="2" id="KW-1185">Reference proteome</keyword>
<gene>
    <name evidence="1" type="ORF">ACFONJ_20735</name>
</gene>